<dbReference type="SUPFAM" id="SSF75620">
    <property type="entry name" value="Release factor"/>
    <property type="match status" value="1"/>
</dbReference>
<keyword evidence="4" id="KW-0378">Hydrolase</keyword>
<feature type="compositionally biased region" description="Basic residues" evidence="2">
    <location>
        <begin position="127"/>
        <end position="136"/>
    </location>
</feature>
<dbReference type="NCBIfam" id="NF006718">
    <property type="entry name" value="PRK09256.1"/>
    <property type="match status" value="1"/>
</dbReference>
<dbReference type="GO" id="GO:0003747">
    <property type="term" value="F:translation release factor activity"/>
    <property type="evidence" value="ECO:0007669"/>
    <property type="project" value="InterPro"/>
</dbReference>
<protein>
    <submittedName>
        <fullName evidence="4">Peptidyl-tRNA hydrolase ArfB</fullName>
        <ecNumber evidence="4">3.1.1.29</ecNumber>
    </submittedName>
</protein>
<accession>A0A653AD13</accession>
<dbReference type="GO" id="GO:0072344">
    <property type="term" value="P:rescue of stalled ribosome"/>
    <property type="evidence" value="ECO:0007669"/>
    <property type="project" value="TreeGrafter"/>
</dbReference>
<proteinExistence type="inferred from homology"/>
<dbReference type="Pfam" id="PF00472">
    <property type="entry name" value="RF-1"/>
    <property type="match status" value="1"/>
</dbReference>
<dbReference type="InterPro" id="IPR000352">
    <property type="entry name" value="Pep_chain_release_fac_I"/>
</dbReference>
<dbReference type="PANTHER" id="PTHR47814">
    <property type="entry name" value="PEPTIDYL-TRNA HYDROLASE ARFB"/>
    <property type="match status" value="1"/>
</dbReference>
<evidence type="ECO:0000256" key="2">
    <source>
        <dbReference type="SAM" id="MobiDB-lite"/>
    </source>
</evidence>
<dbReference type="EC" id="3.1.1.29" evidence="4"/>
<feature type="domain" description="Prokaryotic-type class I peptide chain release factors" evidence="3">
    <location>
        <begin position="23"/>
        <end position="39"/>
    </location>
</feature>
<comment type="similarity">
    <text evidence="1">Belongs to the prokaryotic/mitochondrial release factor family.</text>
</comment>
<dbReference type="Gene3D" id="3.30.160.20">
    <property type="match status" value="1"/>
</dbReference>
<dbReference type="PANTHER" id="PTHR47814:SF1">
    <property type="entry name" value="PEPTIDYL-TRNA HYDROLASE ARFB"/>
    <property type="match status" value="1"/>
</dbReference>
<dbReference type="GO" id="GO:0004045">
    <property type="term" value="F:peptidyl-tRNA hydrolase activity"/>
    <property type="evidence" value="ECO:0007669"/>
    <property type="project" value="UniProtKB-EC"/>
</dbReference>
<dbReference type="InterPro" id="IPR045853">
    <property type="entry name" value="Pep_chain_release_fac_I_sf"/>
</dbReference>
<evidence type="ECO:0000259" key="3">
    <source>
        <dbReference type="PROSITE" id="PS00745"/>
    </source>
</evidence>
<dbReference type="EMBL" id="UPXX01000030">
    <property type="protein sequence ID" value="VBB45963.1"/>
    <property type="molecule type" value="Genomic_DNA"/>
</dbReference>
<name>A0A653AD13_UNCDX</name>
<dbReference type="AlphaFoldDB" id="A0A653AD13"/>
<dbReference type="FunFam" id="3.30.160.20:FF:000046">
    <property type="entry name" value="Peptidyl-tRNA hydrolase ICT1"/>
    <property type="match status" value="1"/>
</dbReference>
<evidence type="ECO:0000256" key="1">
    <source>
        <dbReference type="ARBA" id="ARBA00010835"/>
    </source>
</evidence>
<sequence>MGMISVTADIALDEKDIRLEFVRSSGPGGQNVNKVSTAVQLRFDLGAADYLPADLRERLRRLAGQRLSSEDVILIDARRFRSQEMNRQDALDRLKALVREAARSPKNRLKTKPSAAARRRRLEDKRRRAVKKRMRTRVADHEG</sequence>
<gene>
    <name evidence="4" type="primary">arfB</name>
    <name evidence="4" type="ORF">TRIP_B360056</name>
</gene>
<dbReference type="PROSITE" id="PS00745">
    <property type="entry name" value="RF_PROK_I"/>
    <property type="match status" value="1"/>
</dbReference>
<evidence type="ECO:0000313" key="4">
    <source>
        <dbReference type="EMBL" id="VBB45963.1"/>
    </source>
</evidence>
<dbReference type="GO" id="GO:0043022">
    <property type="term" value="F:ribosome binding"/>
    <property type="evidence" value="ECO:0007669"/>
    <property type="project" value="TreeGrafter"/>
</dbReference>
<reference evidence="4" key="1">
    <citation type="submission" date="2018-07" db="EMBL/GenBank/DDBJ databases">
        <authorList>
            <consortium name="Genoscope - CEA"/>
            <person name="William W."/>
        </authorList>
    </citation>
    <scope>NUCLEOTIDE SEQUENCE</scope>
    <source>
        <strain evidence="4">IK1</strain>
    </source>
</reference>
<organism evidence="4">
    <name type="scientific">Uncultured Desulfatiglans sp</name>
    <dbReference type="NCBI Taxonomy" id="1748965"/>
    <lineage>
        <taxon>Bacteria</taxon>
        <taxon>Pseudomonadati</taxon>
        <taxon>Thermodesulfobacteriota</taxon>
        <taxon>Desulfobacteria</taxon>
        <taxon>Desulfatiglandales</taxon>
        <taxon>Desulfatiglandaceae</taxon>
        <taxon>Desulfatiglans</taxon>
        <taxon>environmental samples</taxon>
    </lineage>
</organism>
<feature type="region of interest" description="Disordered" evidence="2">
    <location>
        <begin position="102"/>
        <end position="143"/>
    </location>
</feature>